<evidence type="ECO:0000313" key="1">
    <source>
        <dbReference type="EMBL" id="PFJ28946.1"/>
    </source>
</evidence>
<dbReference type="AlphaFoldDB" id="A0A9X6WHS6"/>
<accession>A0A9X6WHS6</accession>
<dbReference type="RefSeq" id="WP_098517655.1">
    <property type="nucleotide sequence ID" value="NZ_NUVX01000081.1"/>
</dbReference>
<dbReference type="EMBL" id="NUVX01000081">
    <property type="protein sequence ID" value="PFJ28946.1"/>
    <property type="molecule type" value="Genomic_DNA"/>
</dbReference>
<gene>
    <name evidence="1" type="ORF">COJ15_32265</name>
</gene>
<protein>
    <submittedName>
        <fullName evidence="1">Uncharacterized protein</fullName>
    </submittedName>
</protein>
<name>A0A9X6WHS6_BACTU</name>
<evidence type="ECO:0000313" key="2">
    <source>
        <dbReference type="Proteomes" id="UP000224003"/>
    </source>
</evidence>
<proteinExistence type="predicted"/>
<dbReference type="Proteomes" id="UP000224003">
    <property type="component" value="Unassembled WGS sequence"/>
</dbReference>
<sequence length="133" mass="16070">MIKIQNEQEKERYFNEQIKKDGAHFSVKYPTGEKEFIWVKKFTNWNPDGSNWYLESPNQLIRYNIEGESLEPYYDEEEGETYTPFEHCYIDGNYAYEIDSMQTSPFLPNEFEIEFITDTEIEAIQYMIKLEKK</sequence>
<organism evidence="1 2">
    <name type="scientific">Bacillus thuringiensis</name>
    <dbReference type="NCBI Taxonomy" id="1428"/>
    <lineage>
        <taxon>Bacteria</taxon>
        <taxon>Bacillati</taxon>
        <taxon>Bacillota</taxon>
        <taxon>Bacilli</taxon>
        <taxon>Bacillales</taxon>
        <taxon>Bacillaceae</taxon>
        <taxon>Bacillus</taxon>
        <taxon>Bacillus cereus group</taxon>
    </lineage>
</organism>
<comment type="caution">
    <text evidence="1">The sequence shown here is derived from an EMBL/GenBank/DDBJ whole genome shotgun (WGS) entry which is preliminary data.</text>
</comment>
<reference evidence="1 2" key="1">
    <citation type="submission" date="2017-09" db="EMBL/GenBank/DDBJ databases">
        <title>Large-scale bioinformatics analysis of Bacillus genomes uncovers conserved roles of natural products in bacterial physiology.</title>
        <authorList>
            <consortium name="Agbiome Team Llc"/>
            <person name="Bleich R.M."/>
            <person name="Grubbs K.J."/>
            <person name="Santa Maria K.C."/>
            <person name="Allen S.E."/>
            <person name="Farag S."/>
            <person name="Shank E.A."/>
            <person name="Bowers A."/>
        </authorList>
    </citation>
    <scope>NUCLEOTIDE SEQUENCE [LARGE SCALE GENOMIC DNA]</scope>
    <source>
        <strain evidence="1 2">AFS085496</strain>
    </source>
</reference>